<accession>A0A1Q8S6Y3</accession>
<proteinExistence type="predicted"/>
<dbReference type="GO" id="GO:0016301">
    <property type="term" value="F:kinase activity"/>
    <property type="evidence" value="ECO:0007669"/>
    <property type="project" value="UniProtKB-KW"/>
</dbReference>
<dbReference type="SUPFAM" id="SSF56436">
    <property type="entry name" value="C-type lectin-like"/>
    <property type="match status" value="1"/>
</dbReference>
<dbReference type="PANTHER" id="PTHR23150">
    <property type="entry name" value="SULFATASE MODIFYING FACTOR 1, 2"/>
    <property type="match status" value="1"/>
</dbReference>
<dbReference type="InterPro" id="IPR016187">
    <property type="entry name" value="CTDL_fold"/>
</dbReference>
<dbReference type="SUPFAM" id="SSF52540">
    <property type="entry name" value="P-loop containing nucleoside triphosphate hydrolases"/>
    <property type="match status" value="1"/>
</dbReference>
<name>A0A1Q8S6Y3_9PEZI</name>
<dbReference type="Gene3D" id="3.40.50.300">
    <property type="entry name" value="P-loop containing nucleotide triphosphate hydrolases"/>
    <property type="match status" value="1"/>
</dbReference>
<dbReference type="OrthoDB" id="659at2759"/>
<dbReference type="GO" id="GO:0120147">
    <property type="term" value="F:formylglycine-generating oxidase activity"/>
    <property type="evidence" value="ECO:0007669"/>
    <property type="project" value="TreeGrafter"/>
</dbReference>
<dbReference type="PANTHER" id="PTHR23150:SF19">
    <property type="entry name" value="FORMYLGLYCINE-GENERATING ENZYME"/>
    <property type="match status" value="1"/>
</dbReference>
<evidence type="ECO:0000313" key="4">
    <source>
        <dbReference type="Proteomes" id="UP000186583"/>
    </source>
</evidence>
<feature type="compositionally biased region" description="Low complexity" evidence="1">
    <location>
        <begin position="1"/>
        <end position="12"/>
    </location>
</feature>
<dbReference type="InterPro" id="IPR042095">
    <property type="entry name" value="SUMF_sf"/>
</dbReference>
<evidence type="ECO:0000313" key="3">
    <source>
        <dbReference type="EMBL" id="OLN97157.1"/>
    </source>
</evidence>
<keyword evidence="3" id="KW-0418">Kinase</keyword>
<organism evidence="3 4">
    <name type="scientific">Colletotrichum chlorophyti</name>
    <dbReference type="NCBI Taxonomy" id="708187"/>
    <lineage>
        <taxon>Eukaryota</taxon>
        <taxon>Fungi</taxon>
        <taxon>Dikarya</taxon>
        <taxon>Ascomycota</taxon>
        <taxon>Pezizomycotina</taxon>
        <taxon>Sordariomycetes</taxon>
        <taxon>Hypocreomycetidae</taxon>
        <taxon>Glomerellales</taxon>
        <taxon>Glomerellaceae</taxon>
        <taxon>Colletotrichum</taxon>
    </lineage>
</organism>
<dbReference type="AlphaFoldDB" id="A0A1Q8S6Y3"/>
<dbReference type="InterPro" id="IPR051043">
    <property type="entry name" value="Sulfatase_Mod_Factor_Kinase"/>
</dbReference>
<dbReference type="Pfam" id="PF03781">
    <property type="entry name" value="FGE-sulfatase"/>
    <property type="match status" value="1"/>
</dbReference>
<sequence length="699" mass="75918">MGNNASASANTTQAPADGFGSEPLLTLPDGRAVDLASGYIPLLVRYTHEDKAAKGLRKRKPGEKPKKPIYFSALELVRDSKILFLTGPSGSGKTTFGKHLSFRLSTTGFSTAQPLVRNEFGDTRDEKWDAGSTSAYYFTVDGPESLKKLVEVTIPGLVGSIADHDSSSEKGLVVLLDTIEKAGSEAPHLLNQVFSLFRASEKQKLVLLGDVGICRRWVFPLDVERHDLLPLLKAQRQRVVSELLGHVPADVTIGTGAAAANPALLALALQAESAGEQAEDLLDTWLSVVYSKPGAAETLASKAYDRISSDKPTNHTVESPSVTPNPTPALYCDAVQGLLAARHLTGLPADDAVKLFRCKPMVSQPIIHSCLVRLSSSGNPDKLVEGLLSGSPSEAQRGALLVADLFAETEKFRNRITSLVLVIVTQGTLSANKREKAGRILSKLGDPRDLTALTKVPAGSFVMGSQSHPNSQPLHSIFVDDFHIGLYPVVNQDYSLFTRNTGREWLSPDGDDPERRNAPATDLTWHDARAYCSWLTARWQTSGRISTREEVRLPTEPEWERAARGDQNVTGDDGLVYPWGTTWRDDAANSEEAGFNTTCAVGLFPSGRSSYGCYDLAGHVWEWCTTLWGEDMANPSFKYPWRDDGREALGAPEPIRRVLRGGCFSSPSLKANCTYRGSLEPSGYWRGNGFRVVVAPVAV</sequence>
<dbReference type="EMBL" id="MPGH01000011">
    <property type="protein sequence ID" value="OLN97157.1"/>
    <property type="molecule type" value="Genomic_DNA"/>
</dbReference>
<evidence type="ECO:0000259" key="2">
    <source>
        <dbReference type="Pfam" id="PF03781"/>
    </source>
</evidence>
<protein>
    <submittedName>
        <fullName evidence="3">Serine/threonine-protein kinase pkn1</fullName>
    </submittedName>
</protein>
<dbReference type="InterPro" id="IPR005532">
    <property type="entry name" value="SUMF_dom"/>
</dbReference>
<dbReference type="Gene3D" id="3.90.1580.10">
    <property type="entry name" value="paralog of FGE (formylglycine-generating enzyme)"/>
    <property type="match status" value="1"/>
</dbReference>
<dbReference type="Proteomes" id="UP000186583">
    <property type="component" value="Unassembled WGS sequence"/>
</dbReference>
<evidence type="ECO:0000256" key="1">
    <source>
        <dbReference type="SAM" id="MobiDB-lite"/>
    </source>
</evidence>
<gene>
    <name evidence="3" type="ORF">CCHL11_02206</name>
</gene>
<feature type="domain" description="Sulfatase-modifying factor enzyme-like" evidence="2">
    <location>
        <begin position="453"/>
        <end position="693"/>
    </location>
</feature>
<reference evidence="3 4" key="1">
    <citation type="submission" date="2016-11" db="EMBL/GenBank/DDBJ databases">
        <title>Draft Genome Assembly of Colletotrichum chlorophyti a pathogen of herbaceous plants.</title>
        <authorList>
            <person name="Gan P."/>
            <person name="Narusaka M."/>
            <person name="Tsushima A."/>
            <person name="Narusaka Y."/>
            <person name="Takano Y."/>
            <person name="Shirasu K."/>
        </authorList>
    </citation>
    <scope>NUCLEOTIDE SEQUENCE [LARGE SCALE GENOMIC DNA]</scope>
    <source>
        <strain evidence="3 4">NTL11</strain>
    </source>
</reference>
<comment type="caution">
    <text evidence="3">The sequence shown here is derived from an EMBL/GenBank/DDBJ whole genome shotgun (WGS) entry which is preliminary data.</text>
</comment>
<feature type="region of interest" description="Disordered" evidence="1">
    <location>
        <begin position="1"/>
        <end position="22"/>
    </location>
</feature>
<dbReference type="InterPro" id="IPR027417">
    <property type="entry name" value="P-loop_NTPase"/>
</dbReference>
<dbReference type="STRING" id="708187.A0A1Q8S6Y3"/>
<keyword evidence="4" id="KW-1185">Reference proteome</keyword>
<keyword evidence="3" id="KW-0808">Transferase</keyword>